<dbReference type="Pfam" id="PF08393">
    <property type="entry name" value="DHC_N2"/>
    <property type="match status" value="1"/>
</dbReference>
<dbReference type="GO" id="GO:0008569">
    <property type="term" value="F:minus-end-directed microtubule motor activity"/>
    <property type="evidence" value="ECO:0007669"/>
    <property type="project" value="TreeGrafter"/>
</dbReference>
<dbReference type="GO" id="GO:0097729">
    <property type="term" value="C:9+2 motile cilium"/>
    <property type="evidence" value="ECO:0007669"/>
    <property type="project" value="TreeGrafter"/>
</dbReference>
<dbReference type="GO" id="GO:0030286">
    <property type="term" value="C:dynein complex"/>
    <property type="evidence" value="ECO:0007669"/>
    <property type="project" value="InterPro"/>
</dbReference>
<dbReference type="GO" id="GO:0060294">
    <property type="term" value="P:cilium movement involved in cell motility"/>
    <property type="evidence" value="ECO:0007669"/>
    <property type="project" value="TreeGrafter"/>
</dbReference>
<dbReference type="PANTHER" id="PTHR10676">
    <property type="entry name" value="DYNEIN HEAVY CHAIN FAMILY PROTEIN"/>
    <property type="match status" value="1"/>
</dbReference>
<dbReference type="VEuPathDB" id="VectorBase:AMEM21_012761"/>
<evidence type="ECO:0000313" key="2">
    <source>
        <dbReference type="EnsemblMetazoa" id="AMEM012037-PA"/>
    </source>
</evidence>
<dbReference type="AlphaFoldDB" id="A0A182VBA4"/>
<evidence type="ECO:0000313" key="3">
    <source>
        <dbReference type="Proteomes" id="UP000075903"/>
    </source>
</evidence>
<reference evidence="2" key="1">
    <citation type="submission" date="2020-05" db="UniProtKB">
        <authorList>
            <consortium name="EnsemblMetazoa"/>
        </authorList>
    </citation>
    <scope>IDENTIFICATION</scope>
    <source>
        <strain evidence="2">MAF</strain>
    </source>
</reference>
<dbReference type="VEuPathDB" id="VectorBase:AMEM012037"/>
<dbReference type="STRING" id="30066.A0A182VBA4"/>
<dbReference type="Proteomes" id="UP000075903">
    <property type="component" value="Unassembled WGS sequence"/>
</dbReference>
<organism evidence="2 3">
    <name type="scientific">Anopheles merus</name>
    <name type="common">Mosquito</name>
    <dbReference type="NCBI Taxonomy" id="30066"/>
    <lineage>
        <taxon>Eukaryota</taxon>
        <taxon>Metazoa</taxon>
        <taxon>Ecdysozoa</taxon>
        <taxon>Arthropoda</taxon>
        <taxon>Hexapoda</taxon>
        <taxon>Insecta</taxon>
        <taxon>Pterygota</taxon>
        <taxon>Neoptera</taxon>
        <taxon>Endopterygota</taxon>
        <taxon>Diptera</taxon>
        <taxon>Nematocera</taxon>
        <taxon>Culicoidea</taxon>
        <taxon>Culicidae</taxon>
        <taxon>Anophelinae</taxon>
        <taxon>Anopheles</taxon>
    </lineage>
</organism>
<feature type="domain" description="Dynein heavy chain linker" evidence="1">
    <location>
        <begin position="1"/>
        <end position="159"/>
    </location>
</feature>
<protein>
    <recommendedName>
        <fullName evidence="1">Dynein heavy chain linker domain-containing protein</fullName>
    </recommendedName>
</protein>
<dbReference type="EnsemblMetazoa" id="AMEM012037-RA">
    <property type="protein sequence ID" value="AMEM012037-PA"/>
    <property type="gene ID" value="AMEM012037"/>
</dbReference>
<keyword evidence="3" id="KW-1185">Reference proteome</keyword>
<dbReference type="PANTHER" id="PTHR10676:SF343">
    <property type="entry name" value="DYNEIN AXONEMAL HEAVY CHAIN 10"/>
    <property type="match status" value="1"/>
</dbReference>
<dbReference type="Gene3D" id="1.20.140.100">
    <property type="entry name" value="Dynein heavy chain, N-terminal domain 2"/>
    <property type="match status" value="1"/>
</dbReference>
<dbReference type="FunFam" id="1.20.140.100:FF:000013">
    <property type="entry name" value="Dynein heavy chain 10, axonemal"/>
    <property type="match status" value="1"/>
</dbReference>
<sequence>MCFNMIRYEKGGRVRGHILGATDEIMQVLEENSMNLQSMAASQFIGPFMSKVQQWEKDLTLISEIIDEWISVQRKWLYLEGIFIDGDISSQLPEEAKNFNTIDEEFREIMRNSNDNPLVTAVCLVPGRLNDFMRLGSALDGCQKSLNDYLEQKRRAFPR</sequence>
<dbReference type="GO" id="GO:0051959">
    <property type="term" value="F:dynein light intermediate chain binding"/>
    <property type="evidence" value="ECO:0007669"/>
    <property type="project" value="InterPro"/>
</dbReference>
<dbReference type="InterPro" id="IPR013602">
    <property type="entry name" value="Dynein_heavy_linker"/>
</dbReference>
<dbReference type="GO" id="GO:0045505">
    <property type="term" value="F:dynein intermediate chain binding"/>
    <property type="evidence" value="ECO:0007669"/>
    <property type="project" value="InterPro"/>
</dbReference>
<evidence type="ECO:0000259" key="1">
    <source>
        <dbReference type="Pfam" id="PF08393"/>
    </source>
</evidence>
<dbReference type="InterPro" id="IPR026983">
    <property type="entry name" value="DHC"/>
</dbReference>
<dbReference type="InterPro" id="IPR042222">
    <property type="entry name" value="Dynein_2_N"/>
</dbReference>
<accession>A0A182VBA4</accession>
<proteinExistence type="predicted"/>
<name>A0A182VBA4_ANOME</name>